<dbReference type="SMART" id="SM00448">
    <property type="entry name" value="REC"/>
    <property type="match status" value="1"/>
</dbReference>
<evidence type="ECO:0000256" key="2">
    <source>
        <dbReference type="ARBA" id="ARBA00023012"/>
    </source>
</evidence>
<dbReference type="InterPro" id="IPR001789">
    <property type="entry name" value="Sig_transdc_resp-reg_receiver"/>
</dbReference>
<dbReference type="GO" id="GO:0000976">
    <property type="term" value="F:transcription cis-regulatory region binding"/>
    <property type="evidence" value="ECO:0007669"/>
    <property type="project" value="TreeGrafter"/>
</dbReference>
<dbReference type="GO" id="GO:0032993">
    <property type="term" value="C:protein-DNA complex"/>
    <property type="evidence" value="ECO:0007669"/>
    <property type="project" value="TreeGrafter"/>
</dbReference>
<reference evidence="9 11" key="2">
    <citation type="submission" date="2018-03" db="EMBL/GenBank/DDBJ databases">
        <title>Diversity of bacteria associated with corn roots inoculated with woodland soils in Canada, and Description of Pseudomonas aylmerense sp. nov.</title>
        <authorList>
            <person name="Tambong J.T."/>
            <person name="Xu R."/>
            <person name="Tchagang C."/>
        </authorList>
    </citation>
    <scope>NUCLEOTIDE SEQUENCE [LARGE SCALE GENOMIC DNA]</scope>
    <source>
        <strain evidence="9 11">S1E44</strain>
    </source>
</reference>
<dbReference type="PROSITE" id="PS50110">
    <property type="entry name" value="RESPONSE_REGULATORY"/>
    <property type="match status" value="1"/>
</dbReference>
<dbReference type="AlphaFoldDB" id="A0A2T4FUP6"/>
<dbReference type="RefSeq" id="WP_065902699.1">
    <property type="nucleotide sequence ID" value="NZ_MAUE01000012.1"/>
</dbReference>
<dbReference type="CDD" id="cd17574">
    <property type="entry name" value="REC_OmpR"/>
    <property type="match status" value="1"/>
</dbReference>
<name>A0A2T4FUP6_9PSED</name>
<keyword evidence="3 5" id="KW-0238">DNA-binding</keyword>
<protein>
    <submittedName>
        <fullName evidence="9">DNA-binding response regulator</fullName>
    </submittedName>
</protein>
<dbReference type="GO" id="GO:0006355">
    <property type="term" value="P:regulation of DNA-templated transcription"/>
    <property type="evidence" value="ECO:0007669"/>
    <property type="project" value="InterPro"/>
</dbReference>
<evidence type="ECO:0000256" key="4">
    <source>
        <dbReference type="PROSITE-ProRule" id="PRU00169"/>
    </source>
</evidence>
<dbReference type="SUPFAM" id="SSF52172">
    <property type="entry name" value="CheY-like"/>
    <property type="match status" value="1"/>
</dbReference>
<evidence type="ECO:0000259" key="7">
    <source>
        <dbReference type="PROSITE" id="PS51755"/>
    </source>
</evidence>
<gene>
    <name evidence="8" type="ORF">BBG20_10180</name>
    <name evidence="9" type="ORF">C9382_18135</name>
</gene>
<evidence type="ECO:0000256" key="3">
    <source>
        <dbReference type="ARBA" id="ARBA00023125"/>
    </source>
</evidence>
<evidence type="ECO:0000313" key="10">
    <source>
        <dbReference type="Proteomes" id="UP000095081"/>
    </source>
</evidence>
<feature type="domain" description="Response regulatory" evidence="6">
    <location>
        <begin position="2"/>
        <end position="123"/>
    </location>
</feature>
<dbReference type="Gene3D" id="1.10.10.10">
    <property type="entry name" value="Winged helix-like DNA-binding domain superfamily/Winged helix DNA-binding domain"/>
    <property type="match status" value="1"/>
</dbReference>
<dbReference type="Gene3D" id="6.10.250.690">
    <property type="match status" value="1"/>
</dbReference>
<dbReference type="PROSITE" id="PS51755">
    <property type="entry name" value="OMPR_PHOB"/>
    <property type="match status" value="1"/>
</dbReference>
<dbReference type="Pfam" id="PF00072">
    <property type="entry name" value="Response_reg"/>
    <property type="match status" value="1"/>
</dbReference>
<dbReference type="Proteomes" id="UP000095081">
    <property type="component" value="Unassembled WGS sequence"/>
</dbReference>
<dbReference type="InterPro" id="IPR039420">
    <property type="entry name" value="WalR-like"/>
</dbReference>
<keyword evidence="1 4" id="KW-0597">Phosphoprotein</keyword>
<feature type="modified residue" description="4-aspartylphosphate" evidence="4">
    <location>
        <position position="57"/>
    </location>
</feature>
<dbReference type="GO" id="GO:0000156">
    <property type="term" value="F:phosphorelay response regulator activity"/>
    <property type="evidence" value="ECO:0007669"/>
    <property type="project" value="TreeGrafter"/>
</dbReference>
<accession>A0A2T4FUP6</accession>
<dbReference type="Proteomes" id="UP000240571">
    <property type="component" value="Unassembled WGS sequence"/>
</dbReference>
<dbReference type="EMBL" id="PYWW01000044">
    <property type="protein sequence ID" value="PTC27131.1"/>
    <property type="molecule type" value="Genomic_DNA"/>
</dbReference>
<dbReference type="PANTHER" id="PTHR48111:SF40">
    <property type="entry name" value="PHOSPHATE REGULON TRANSCRIPTIONAL REGULATORY PROTEIN PHOB"/>
    <property type="match status" value="1"/>
</dbReference>
<evidence type="ECO:0000313" key="9">
    <source>
        <dbReference type="EMBL" id="PTC27131.1"/>
    </source>
</evidence>
<organism evidence="9 11">
    <name type="scientific">Pseudomonas aylmerensis</name>
    <dbReference type="NCBI Taxonomy" id="1869229"/>
    <lineage>
        <taxon>Bacteria</taxon>
        <taxon>Pseudomonadati</taxon>
        <taxon>Pseudomonadota</taxon>
        <taxon>Gammaproteobacteria</taxon>
        <taxon>Pseudomonadales</taxon>
        <taxon>Pseudomonadaceae</taxon>
        <taxon>Pseudomonas</taxon>
    </lineage>
</organism>
<dbReference type="EMBL" id="MAUE01000012">
    <property type="protein sequence ID" value="OCW28837.1"/>
    <property type="molecule type" value="Genomic_DNA"/>
</dbReference>
<dbReference type="GO" id="GO:0005829">
    <property type="term" value="C:cytosol"/>
    <property type="evidence" value="ECO:0007669"/>
    <property type="project" value="TreeGrafter"/>
</dbReference>
<evidence type="ECO:0000256" key="5">
    <source>
        <dbReference type="PROSITE-ProRule" id="PRU01091"/>
    </source>
</evidence>
<proteinExistence type="predicted"/>
<reference evidence="8 10" key="1">
    <citation type="submission" date="2016-06" db="EMBL/GenBank/DDBJ databases">
        <title>Draft genome sequence of Pseudomonas sp. S1E40, a novel strain antagonistic activity to fungal plant pathogen.</title>
        <authorList>
            <person name="Tambong J.T."/>
            <person name="Tchagang C."/>
            <person name="Xu R."/>
        </authorList>
    </citation>
    <scope>NUCLEOTIDE SEQUENCE [LARGE SCALE GENOMIC DNA]</scope>
    <source>
        <strain evidence="8 10">S1E40</strain>
    </source>
</reference>
<dbReference type="PANTHER" id="PTHR48111">
    <property type="entry name" value="REGULATOR OF RPOS"/>
    <property type="match status" value="1"/>
</dbReference>
<dbReference type="CDD" id="cd00383">
    <property type="entry name" value="trans_reg_C"/>
    <property type="match status" value="1"/>
</dbReference>
<dbReference type="OrthoDB" id="9802426at2"/>
<evidence type="ECO:0000256" key="1">
    <source>
        <dbReference type="ARBA" id="ARBA00022553"/>
    </source>
</evidence>
<dbReference type="InterPro" id="IPR001867">
    <property type="entry name" value="OmpR/PhoB-type_DNA-bd"/>
</dbReference>
<comment type="caution">
    <text evidence="9">The sequence shown here is derived from an EMBL/GenBank/DDBJ whole genome shotgun (WGS) entry which is preliminary data.</text>
</comment>
<evidence type="ECO:0000313" key="8">
    <source>
        <dbReference type="EMBL" id="OCW28837.1"/>
    </source>
</evidence>
<keyword evidence="2" id="KW-0902">Two-component regulatory system</keyword>
<evidence type="ECO:0000259" key="6">
    <source>
        <dbReference type="PROSITE" id="PS50110"/>
    </source>
</evidence>
<dbReference type="Gene3D" id="3.40.50.2300">
    <property type="match status" value="1"/>
</dbReference>
<dbReference type="SMART" id="SM00862">
    <property type="entry name" value="Trans_reg_C"/>
    <property type="match status" value="1"/>
</dbReference>
<dbReference type="Pfam" id="PF00486">
    <property type="entry name" value="Trans_reg_C"/>
    <property type="match status" value="1"/>
</dbReference>
<keyword evidence="10" id="KW-1185">Reference proteome</keyword>
<feature type="DNA-binding region" description="OmpR/PhoB-type" evidence="5">
    <location>
        <begin position="134"/>
        <end position="233"/>
    </location>
</feature>
<dbReference type="InterPro" id="IPR011006">
    <property type="entry name" value="CheY-like_superfamily"/>
</dbReference>
<dbReference type="InterPro" id="IPR036388">
    <property type="entry name" value="WH-like_DNA-bd_sf"/>
</dbReference>
<feature type="domain" description="OmpR/PhoB-type" evidence="7">
    <location>
        <begin position="134"/>
        <end position="233"/>
    </location>
</feature>
<sequence length="241" mass="27815">MRVAILDDEPAELRRVEQTLRQIPGTAEQPWSLHCFERGEDLLRQLRRETFDLLILDWQLPDITGIALLRWTREHMESPPAVIMLTSRDAESDIVTALNSGADDYVSKPFRPNELKARVSAVLRRHGLQKSASQEVQSFNDLTFDDAELTVTRAGKPINLTEREYRLASCLFANLARPLSREYLYERFWTHEEMVSSRPLDTHIYRLRNKLGLTADRGWQLLTIYGYGYRLESVATAPSPN</sequence>
<evidence type="ECO:0000313" key="11">
    <source>
        <dbReference type="Proteomes" id="UP000240571"/>
    </source>
</evidence>